<dbReference type="GO" id="GO:0031145">
    <property type="term" value="P:anaphase-promoting complex-dependent catabolic process"/>
    <property type="evidence" value="ECO:0007669"/>
    <property type="project" value="InterPro"/>
</dbReference>
<keyword evidence="2" id="KW-0132">Cell division</keyword>
<keyword evidence="4" id="KW-0833">Ubl conjugation pathway</keyword>
<evidence type="ECO:0000256" key="2">
    <source>
        <dbReference type="ARBA" id="ARBA00022618"/>
    </source>
</evidence>
<protein>
    <recommendedName>
        <fullName evidence="1">Anaphase-promoting complex subunit 4</fullName>
    </recommendedName>
</protein>
<dbReference type="EMBL" id="ULHB01000019">
    <property type="protein sequence ID" value="SYW76620.1"/>
    <property type="molecule type" value="Genomic_DNA"/>
</dbReference>
<accession>A0A1K0GB80</accession>
<dbReference type="GO" id="GO:0034399">
    <property type="term" value="C:nuclear periphery"/>
    <property type="evidence" value="ECO:0007669"/>
    <property type="project" value="TreeGrafter"/>
</dbReference>
<evidence type="ECO:0000313" key="7">
    <source>
        <dbReference type="EMBL" id="SAM85292.1"/>
    </source>
</evidence>
<reference evidence="7" key="2">
    <citation type="submission" date="2016-04" db="EMBL/GenBank/DDBJ databases">
        <authorList>
            <person name="Evans L.H."/>
            <person name="Alamgir A."/>
            <person name="Owens N."/>
            <person name="Weber N.D."/>
            <person name="Virtaneva K."/>
            <person name="Barbian K."/>
            <person name="Babar A."/>
            <person name="Rosenke K."/>
        </authorList>
    </citation>
    <scope>NUCLEOTIDE SEQUENCE</scope>
    <source>
        <strain evidence="7">UB2112</strain>
    </source>
</reference>
<evidence type="ECO:0000313" key="8">
    <source>
        <dbReference type="EMBL" id="SYW76620.1"/>
    </source>
</evidence>
<reference evidence="9" key="1">
    <citation type="submission" date="2016-04" db="EMBL/GenBank/DDBJ databases">
        <authorList>
            <person name="Guldener U."/>
            <person name="Guldener U."/>
        </authorList>
    </citation>
    <scope>NUCLEOTIDE SEQUENCE [LARGE SCALE GENOMIC DNA]</scope>
    <source>
        <strain evidence="9">UB2112</strain>
    </source>
</reference>
<dbReference type="Proteomes" id="UP000658997">
    <property type="component" value="Unassembled WGS sequence"/>
</dbReference>
<dbReference type="OrthoDB" id="10259843at2759"/>
<feature type="domain" description="Anaphase-promoting complex subunit 4 long" evidence="6">
    <location>
        <begin position="421"/>
        <end position="601"/>
    </location>
</feature>
<evidence type="ECO:0000256" key="4">
    <source>
        <dbReference type="ARBA" id="ARBA00022786"/>
    </source>
</evidence>
<sequence>MPIPLVDGSVVGDGSQLGIFPALADQSLDKPTNLLRSSTNPRMDLVLLIVKDAAASSGTAAAAPPGMSVAQFALVQRMLAARQRGAAAASGGGAPEPKRGPQIHLVLWRMGDDSSIVWSVPLSFDKVMDPPPGAQGASQQEHEDVHLHDLTWSPKGDRVALLASVRRSPVASSSTTTPRTSTLLRTYSVQDGRLLSTVDVQSHHAGDFGRDQFTDMMTLQWLDIDFAISNDAVDGSSESLLAKLPPLPALPAADTFASAGGTSSLMPHQLRMMQMSGQKPPPSFQYPSHLALQGRGALAKLPHLAKSNSDLGLLEGGDACFTLDDDSALPLLPETVVLVANANSARATLVLDGQTSIGSLRFQQHSKQGSKATASSSCILSLSHDMTQLTSISAGADTNILYSQLSLPLPLATRYGPSSIRHQISAVSRASHLLRFYLGYALDSASALQQVYQKEVVQKVTKEWTKNIDDLSSKFGGDMKYELINVLLTGRAGPAAEQFLLANLTEGVLARLEQQSHTAMYAIKKLISESLRPALERCIVCLTGLLGQVSFFGADDGGLREGVKLLQVALDSTLGLAKDVDLEALISQEFYRWFRTERERQERIKQDQDEPRLPVTYDVHFVASYIDRGFENEQLRARMAETLSSETLQGLLGKSSETKSLSKALEEARTFLAATFPGQAKGNVQKVQGEKKAALAIVPVINKAVEVLGAQLVHLLDGDLGRAEAEKTTISITPAIRGWSLTKEPTPALSLSSSIHTQGSTCRISTASYLTNETLITAYPLQSIPDDPASTTSILALRFHALVLETAHFTISTDDNFSILDLGFYGDAELLILATLLSTSTSVLLAFNLADLPFSHEQEQKLLQLPPSRATEFDKDFKAGKLAVNTNKQTVAVTHEKDAKRIVYLDISFVEVGGMPMQEQD</sequence>
<evidence type="ECO:0000256" key="5">
    <source>
        <dbReference type="ARBA" id="ARBA00023306"/>
    </source>
</evidence>
<dbReference type="EMBL" id="LT558133">
    <property type="protein sequence ID" value="SAM85292.1"/>
    <property type="molecule type" value="Genomic_DNA"/>
</dbReference>
<dbReference type="Proteomes" id="UP000179920">
    <property type="component" value="Chromosome XVII"/>
</dbReference>
<keyword evidence="3" id="KW-0498">Mitosis</keyword>
<name>A0A1K0GB80_9BASI</name>
<keyword evidence="10" id="KW-1185">Reference proteome</keyword>
<evidence type="ECO:0000313" key="9">
    <source>
        <dbReference type="Proteomes" id="UP000179920"/>
    </source>
</evidence>
<evidence type="ECO:0000259" key="6">
    <source>
        <dbReference type="Pfam" id="PF12896"/>
    </source>
</evidence>
<dbReference type="PANTHER" id="PTHR13260:SF0">
    <property type="entry name" value="ANAPHASE-PROMOTING COMPLEX SUBUNIT 4"/>
    <property type="match status" value="1"/>
</dbReference>
<evidence type="ECO:0000313" key="10">
    <source>
        <dbReference type="Proteomes" id="UP000658997"/>
    </source>
</evidence>
<proteinExistence type="predicted"/>
<keyword evidence="5" id="KW-0131">Cell cycle</keyword>
<evidence type="ECO:0000256" key="3">
    <source>
        <dbReference type="ARBA" id="ARBA00022776"/>
    </source>
</evidence>
<gene>
    <name evidence="8" type="ORF">UBRO2_01457</name>
    <name evidence="7" type="ORF">UBRO_07475</name>
</gene>
<dbReference type="GO" id="GO:0070979">
    <property type="term" value="P:protein K11-linked ubiquitination"/>
    <property type="evidence" value="ECO:0007669"/>
    <property type="project" value="TreeGrafter"/>
</dbReference>
<dbReference type="AlphaFoldDB" id="A0A1K0GB80"/>
<dbReference type="Pfam" id="PF12896">
    <property type="entry name" value="ANAPC4"/>
    <property type="match status" value="1"/>
</dbReference>
<dbReference type="GO" id="GO:0051301">
    <property type="term" value="P:cell division"/>
    <property type="evidence" value="ECO:0007669"/>
    <property type="project" value="UniProtKB-KW"/>
</dbReference>
<dbReference type="InterPro" id="IPR024789">
    <property type="entry name" value="APC4"/>
</dbReference>
<evidence type="ECO:0000256" key="1">
    <source>
        <dbReference type="ARBA" id="ARBA00016067"/>
    </source>
</evidence>
<dbReference type="PANTHER" id="PTHR13260">
    <property type="entry name" value="ANAPHASE PROMOTING COMPLEX SUBUNIT 4 APC4"/>
    <property type="match status" value="1"/>
</dbReference>
<dbReference type="GO" id="GO:0005680">
    <property type="term" value="C:anaphase-promoting complex"/>
    <property type="evidence" value="ECO:0007669"/>
    <property type="project" value="InterPro"/>
</dbReference>
<organism evidence="7 9">
    <name type="scientific">Ustilago bromivora</name>
    <dbReference type="NCBI Taxonomy" id="307758"/>
    <lineage>
        <taxon>Eukaryota</taxon>
        <taxon>Fungi</taxon>
        <taxon>Dikarya</taxon>
        <taxon>Basidiomycota</taxon>
        <taxon>Ustilaginomycotina</taxon>
        <taxon>Ustilaginomycetes</taxon>
        <taxon>Ustilaginales</taxon>
        <taxon>Ustilaginaceae</taxon>
        <taxon>Ustilago</taxon>
    </lineage>
</organism>
<reference evidence="8" key="3">
    <citation type="submission" date="2018-08" db="EMBL/GenBank/DDBJ databases">
        <authorList>
            <person name="Guldener U."/>
        </authorList>
    </citation>
    <scope>NUCLEOTIDE SEQUENCE</scope>
    <source>
        <strain evidence="8">UB2</strain>
    </source>
</reference>
<dbReference type="InterPro" id="IPR024790">
    <property type="entry name" value="APC4_long_dom"/>
</dbReference>